<dbReference type="GO" id="GO:0016491">
    <property type="term" value="F:oxidoreductase activity"/>
    <property type="evidence" value="ECO:0007669"/>
    <property type="project" value="InterPro"/>
</dbReference>
<keyword evidence="1" id="KW-0411">Iron-sulfur</keyword>
<protein>
    <submittedName>
        <fullName evidence="3">NAD(P)H-flavin reductase</fullName>
    </submittedName>
</protein>
<feature type="binding site" evidence="1">
    <location>
        <position position="258"/>
    </location>
    <ligand>
        <name>[2Fe-2S] cluster</name>
        <dbReference type="ChEBI" id="CHEBI:190135"/>
    </ligand>
</feature>
<dbReference type="GO" id="GO:0046872">
    <property type="term" value="F:metal ion binding"/>
    <property type="evidence" value="ECO:0007669"/>
    <property type="project" value="UniProtKB-KW"/>
</dbReference>
<keyword evidence="1" id="KW-0479">Metal-binding</keyword>
<dbReference type="CDD" id="cd06221">
    <property type="entry name" value="sulfite_reductase_like"/>
    <property type="match status" value="1"/>
</dbReference>
<comment type="cofactor">
    <cofactor evidence="1">
        <name>[2Fe-2S] cluster</name>
        <dbReference type="ChEBI" id="CHEBI:190135"/>
    </cofactor>
    <text evidence="1">Binds 1 [2Fe-2S] cluster per subunit.</text>
</comment>
<dbReference type="AlphaFoldDB" id="A0A1H7PZG0"/>
<feature type="domain" description="FAD-binding FR-type" evidence="2">
    <location>
        <begin position="6"/>
        <end position="106"/>
    </location>
</feature>
<dbReference type="PANTHER" id="PTHR43513">
    <property type="entry name" value="DIHYDROOROTATE DEHYDROGENASE B (NAD(+)), ELECTRON TRANSFER SUBUNIT"/>
    <property type="match status" value="1"/>
</dbReference>
<keyword evidence="1" id="KW-0408">Iron</keyword>
<dbReference type="PANTHER" id="PTHR43513:SF1">
    <property type="entry name" value="ANAEROBIC SULFITE REDUCTASE SUBUNIT B"/>
    <property type="match status" value="1"/>
</dbReference>
<dbReference type="PRINTS" id="PR00406">
    <property type="entry name" value="CYTB5RDTASE"/>
</dbReference>
<dbReference type="Proteomes" id="UP000199256">
    <property type="component" value="Unassembled WGS sequence"/>
</dbReference>
<dbReference type="RefSeq" id="WP_090254873.1">
    <property type="nucleotide sequence ID" value="NZ_FOAA01000015.1"/>
</dbReference>
<keyword evidence="1" id="KW-0001">2Fe-2S</keyword>
<keyword evidence="4" id="KW-1185">Reference proteome</keyword>
<dbReference type="STRING" id="1396821.SAMN05444515_11569"/>
<feature type="binding site" evidence="1">
    <location>
        <position position="247"/>
    </location>
    <ligand>
        <name>[2Fe-2S] cluster</name>
        <dbReference type="ChEBI" id="CHEBI:190135"/>
    </ligand>
</feature>
<dbReference type="InterPro" id="IPR017927">
    <property type="entry name" value="FAD-bd_FR_type"/>
</dbReference>
<organism evidence="3 4">
    <name type="scientific">Ectothiorhodospira marina</name>
    <dbReference type="NCBI Taxonomy" id="1396821"/>
    <lineage>
        <taxon>Bacteria</taxon>
        <taxon>Pseudomonadati</taxon>
        <taxon>Pseudomonadota</taxon>
        <taxon>Gammaproteobacteria</taxon>
        <taxon>Chromatiales</taxon>
        <taxon>Ectothiorhodospiraceae</taxon>
        <taxon>Ectothiorhodospira</taxon>
    </lineage>
</organism>
<dbReference type="GO" id="GO:0050660">
    <property type="term" value="F:flavin adenine dinucleotide binding"/>
    <property type="evidence" value="ECO:0007669"/>
    <property type="project" value="InterPro"/>
</dbReference>
<dbReference type="GO" id="GO:0051537">
    <property type="term" value="F:2 iron, 2 sulfur cluster binding"/>
    <property type="evidence" value="ECO:0007669"/>
    <property type="project" value="UniProtKB-KW"/>
</dbReference>
<dbReference type="PIRSF" id="PIRSF006816">
    <property type="entry name" value="Cyc3_hyd_g"/>
    <property type="match status" value="1"/>
</dbReference>
<dbReference type="EMBL" id="FOAA01000015">
    <property type="protein sequence ID" value="SEL40939.1"/>
    <property type="molecule type" value="Genomic_DNA"/>
</dbReference>
<evidence type="ECO:0000256" key="1">
    <source>
        <dbReference type="PIRSR" id="PIRSR006816-2"/>
    </source>
</evidence>
<dbReference type="SUPFAM" id="SSF52343">
    <property type="entry name" value="Ferredoxin reductase-like, C-terminal NADP-linked domain"/>
    <property type="match status" value="1"/>
</dbReference>
<dbReference type="InterPro" id="IPR019480">
    <property type="entry name" value="Dihydroorotate_DH_Fe-S-bd"/>
</dbReference>
<dbReference type="InterPro" id="IPR050353">
    <property type="entry name" value="PyrK_electron_transfer"/>
</dbReference>
<dbReference type="InterPro" id="IPR039261">
    <property type="entry name" value="FNR_nucleotide-bd"/>
</dbReference>
<dbReference type="Gene3D" id="3.40.50.80">
    <property type="entry name" value="Nucleotide-binding domain of ferredoxin-NADP reductase (FNR) module"/>
    <property type="match status" value="1"/>
</dbReference>
<dbReference type="OrthoDB" id="9796486at2"/>
<name>A0A1H7PZG0_9GAMM</name>
<proteinExistence type="predicted"/>
<evidence type="ECO:0000313" key="3">
    <source>
        <dbReference type="EMBL" id="SEL40939.1"/>
    </source>
</evidence>
<dbReference type="PROSITE" id="PS51384">
    <property type="entry name" value="FAD_FR"/>
    <property type="match status" value="1"/>
</dbReference>
<dbReference type="Pfam" id="PF00175">
    <property type="entry name" value="NAD_binding_1"/>
    <property type="match status" value="1"/>
</dbReference>
<dbReference type="SUPFAM" id="SSF63380">
    <property type="entry name" value="Riboflavin synthase domain-like"/>
    <property type="match status" value="1"/>
</dbReference>
<dbReference type="Pfam" id="PF10418">
    <property type="entry name" value="DHODB_Fe-S_bind"/>
    <property type="match status" value="1"/>
</dbReference>
<evidence type="ECO:0000313" key="4">
    <source>
        <dbReference type="Proteomes" id="UP000199256"/>
    </source>
</evidence>
<dbReference type="InterPro" id="IPR012165">
    <property type="entry name" value="Cyt_c3_hydrogenase_gsu"/>
</dbReference>
<feature type="binding site" evidence="1">
    <location>
        <position position="250"/>
    </location>
    <ligand>
        <name>[2Fe-2S] cluster</name>
        <dbReference type="ChEBI" id="CHEBI:190135"/>
    </ligand>
</feature>
<dbReference type="InterPro" id="IPR017938">
    <property type="entry name" value="Riboflavin_synthase-like_b-brl"/>
</dbReference>
<gene>
    <name evidence="3" type="ORF">SAMN05444515_11569</name>
</gene>
<dbReference type="GO" id="GO:0006221">
    <property type="term" value="P:pyrimidine nucleotide biosynthetic process"/>
    <property type="evidence" value="ECO:0007669"/>
    <property type="project" value="InterPro"/>
</dbReference>
<feature type="binding site" evidence="1">
    <location>
        <position position="242"/>
    </location>
    <ligand>
        <name>[2Fe-2S] cluster</name>
        <dbReference type="ChEBI" id="CHEBI:190135"/>
    </ligand>
</feature>
<dbReference type="InterPro" id="IPR001433">
    <property type="entry name" value="OxRdtase_FAD/NAD-bd"/>
</dbReference>
<sequence length="278" mass="31276">MREPTDLPWEARITSRVQETRDIFSLKLELVDPGIRAAYRSYPGQYNMLYLFGVGEVPISIVSDPDDDDPLEHTIRAVGRVTHGLERLRVGDTLGLRGPYGRGWPLQAAQGRNVVVISGGLGCAPVVSMIRYMLRRRDDYGQITILQGVKHSHDLIWRRQYQAWEKIRDVQVLLAADQGGPQWPFSVGNVTVLMERANIPPEDTVAVLCGPEPMMKAAIPRLLAQGVDPFHIWLSIERNMQCGIGHCGHCQVGPHFICQDGPVFRYPDIADWIDREGF</sequence>
<dbReference type="Gene3D" id="2.40.30.10">
    <property type="entry name" value="Translation factors"/>
    <property type="match status" value="1"/>
</dbReference>
<evidence type="ECO:0000259" key="2">
    <source>
        <dbReference type="PROSITE" id="PS51384"/>
    </source>
</evidence>
<accession>A0A1H7PZG0</accession>
<reference evidence="4" key="1">
    <citation type="submission" date="2016-10" db="EMBL/GenBank/DDBJ databases">
        <authorList>
            <person name="Varghese N."/>
            <person name="Submissions S."/>
        </authorList>
    </citation>
    <scope>NUCLEOTIDE SEQUENCE [LARGE SCALE GENOMIC DNA]</scope>
    <source>
        <strain evidence="4">DSM 241</strain>
    </source>
</reference>